<keyword evidence="2" id="KW-0378">Hydrolase</keyword>
<dbReference type="InterPro" id="IPR000073">
    <property type="entry name" value="AB_hydrolase_1"/>
</dbReference>
<dbReference type="Gene3D" id="3.40.50.1820">
    <property type="entry name" value="alpha/beta hydrolase"/>
    <property type="match status" value="1"/>
</dbReference>
<dbReference type="Pfam" id="PF00561">
    <property type="entry name" value="Abhydrolase_1"/>
    <property type="match status" value="1"/>
</dbReference>
<evidence type="ECO:0000313" key="6">
    <source>
        <dbReference type="Proteomes" id="UP000269721"/>
    </source>
</evidence>
<keyword evidence="6" id="KW-1185">Reference proteome</keyword>
<feature type="region of interest" description="Disordered" evidence="3">
    <location>
        <begin position="1"/>
        <end position="26"/>
    </location>
</feature>
<evidence type="ECO:0000256" key="3">
    <source>
        <dbReference type="SAM" id="MobiDB-lite"/>
    </source>
</evidence>
<protein>
    <recommendedName>
        <fullName evidence="4">AB hydrolase-1 domain-containing protein</fullName>
    </recommendedName>
</protein>
<dbReference type="Proteomes" id="UP000269721">
    <property type="component" value="Unassembled WGS sequence"/>
</dbReference>
<evidence type="ECO:0000259" key="4">
    <source>
        <dbReference type="Pfam" id="PF00561"/>
    </source>
</evidence>
<sequence>MASNTQETAPLLGGLSEPADLPTSPTPSRLGRFGILIGLFAGFALSLGTEVVVPPATPSHNSTDPAFPRPDTVNWKRCGDLECSTFTVPLNHSDPTGRTIDLALIRHKATVQPSLGSMFVNPGGPGGSGIDMYDIIGFDPRGIGLSTPVKCFDSATSHLAFDTNLGLFPRRGDAADEALYAMRARVRAELCFKNAGDLLPFTSTAAVARDLDLLREAVGEELLHYYGYSYGTFLGSTYVNMFPERVGRVIVDAVVDPREFSGEYFDFIYGGLIHTEAAVDAMAAACEDAGPDRCAMAPKPPRGSRSHPRTGPSVASRIRTLVASLDTNPLPAPNAAVPGVLTTALASNVIFLATYQTVRWPAVMEALARAEEGDGTLLRNLAVPAPADACPTRDESGGEGFLAVTCADQTPGGIVDFVGFKGAVAKAENVSYFGGREWAYTSLPCFDWGVKAHEAFRGPWNHVTKNK</sequence>
<dbReference type="InterPro" id="IPR029058">
    <property type="entry name" value="AB_hydrolase_fold"/>
</dbReference>
<dbReference type="SUPFAM" id="SSF53474">
    <property type="entry name" value="alpha/beta-Hydrolases"/>
    <property type="match status" value="1"/>
</dbReference>
<comment type="similarity">
    <text evidence="1">Belongs to the peptidase S33 family.</text>
</comment>
<dbReference type="PANTHER" id="PTHR43248">
    <property type="entry name" value="2-SUCCINYL-6-HYDROXY-2,4-CYCLOHEXADIENE-1-CARBOXYLATE SYNTHASE"/>
    <property type="match status" value="1"/>
</dbReference>
<reference evidence="6" key="1">
    <citation type="journal article" date="2018" name="Nat. Microbiol.">
        <title>Leveraging single-cell genomics to expand the fungal tree of life.</title>
        <authorList>
            <person name="Ahrendt S.R."/>
            <person name="Quandt C.A."/>
            <person name="Ciobanu D."/>
            <person name="Clum A."/>
            <person name="Salamov A."/>
            <person name="Andreopoulos B."/>
            <person name="Cheng J.F."/>
            <person name="Woyke T."/>
            <person name="Pelin A."/>
            <person name="Henrissat B."/>
            <person name="Reynolds N.K."/>
            <person name="Benny G.L."/>
            <person name="Smith M.E."/>
            <person name="James T.Y."/>
            <person name="Grigoriev I.V."/>
        </authorList>
    </citation>
    <scope>NUCLEOTIDE SEQUENCE [LARGE SCALE GENOMIC DNA]</scope>
</reference>
<organism evidence="5 6">
    <name type="scientific">Blyttiomyces helicus</name>
    <dbReference type="NCBI Taxonomy" id="388810"/>
    <lineage>
        <taxon>Eukaryota</taxon>
        <taxon>Fungi</taxon>
        <taxon>Fungi incertae sedis</taxon>
        <taxon>Chytridiomycota</taxon>
        <taxon>Chytridiomycota incertae sedis</taxon>
        <taxon>Chytridiomycetes</taxon>
        <taxon>Chytridiomycetes incertae sedis</taxon>
        <taxon>Blyttiomyces</taxon>
    </lineage>
</organism>
<dbReference type="InterPro" id="IPR051601">
    <property type="entry name" value="Serine_prot/Carboxylest_S33"/>
</dbReference>
<dbReference type="EMBL" id="KZ997255">
    <property type="protein sequence ID" value="RKO87664.1"/>
    <property type="molecule type" value="Genomic_DNA"/>
</dbReference>
<feature type="non-terminal residue" evidence="5">
    <location>
        <position position="467"/>
    </location>
</feature>
<dbReference type="OrthoDB" id="425534at2759"/>
<dbReference type="AlphaFoldDB" id="A0A4P9W5W1"/>
<evidence type="ECO:0000313" key="5">
    <source>
        <dbReference type="EMBL" id="RKO87664.1"/>
    </source>
</evidence>
<feature type="domain" description="AB hydrolase-1" evidence="4">
    <location>
        <begin position="133"/>
        <end position="254"/>
    </location>
</feature>
<gene>
    <name evidence="5" type="ORF">BDK51DRAFT_26884</name>
</gene>
<proteinExistence type="inferred from homology"/>
<evidence type="ECO:0000256" key="1">
    <source>
        <dbReference type="ARBA" id="ARBA00010088"/>
    </source>
</evidence>
<accession>A0A4P9W5W1</accession>
<dbReference type="PANTHER" id="PTHR43248:SF25">
    <property type="entry name" value="AB HYDROLASE-1 DOMAIN-CONTAINING PROTEIN-RELATED"/>
    <property type="match status" value="1"/>
</dbReference>
<dbReference type="GO" id="GO:0016787">
    <property type="term" value="F:hydrolase activity"/>
    <property type="evidence" value="ECO:0007669"/>
    <property type="project" value="UniProtKB-KW"/>
</dbReference>
<name>A0A4P9W5W1_9FUNG</name>
<evidence type="ECO:0000256" key="2">
    <source>
        <dbReference type="ARBA" id="ARBA00022801"/>
    </source>
</evidence>